<name>A0ACC7Y6Z5_9ACTN</name>
<reference evidence="1" key="1">
    <citation type="submission" date="2020-03" db="EMBL/GenBank/DDBJ databases">
        <title>Complete genome sequence of sixteen Streptomyces strains facilitates identification of candidate genes involved in plant growth-promotion in grain legumes and cereals.</title>
        <authorList>
            <person name="Gopalakrishnan S."/>
            <person name="Thakur V."/>
            <person name="Saxena R."/>
            <person name="Vadlamudi S."/>
            <person name="Purohit S."/>
            <person name="Kumar V."/>
            <person name="Rathore A."/>
            <person name="Chitikineni A."/>
            <person name="Varshney R.K."/>
        </authorList>
    </citation>
    <scope>NUCLEOTIDE SEQUENCE</scope>
    <source>
        <strain evidence="1">CAI-93</strain>
    </source>
</reference>
<keyword evidence="1" id="KW-0503">Monooxygenase</keyword>
<protein>
    <submittedName>
        <fullName evidence="1">FAD-dependent monooxygenase</fullName>
    </submittedName>
</protein>
<sequence length="405" mass="42353">MTATTTAIATAETTSTSPTPVPEHHPLLVVGAGLGGLTLARVLALHGVRCTVLDLDPARDARPQGGMLDLHEDAAQRALREAGLYEEFRRLVQPGGEATRVLDRHATVHHADDAEGGRPEVHRAALRDLLLDSLPAGTVRWGAKVTAVTALGDGRHGVALADGTRLTTGLLVGADGAWSRVRPLLSDAVPAYTGISFVEADLTDADRRHPRAAALVGSGLLFALDQGKGFLAHREPGARLHTCVALRCPAGLLDTLDLADPAAARRQVLAHFDGWDADLCSLLADGDGPLVARLIHALPAGHRWERVPGVTLLGDAAHLMSPFAGEGANLAMLDGAELATALLAHPDDPEHALTTYETVLFPRSERSARESAESLELCFGPDAAGRLAAMMGGGWGGRGGVTVRC</sequence>
<gene>
    <name evidence="1" type="ORF">G6W56_26665</name>
</gene>
<evidence type="ECO:0000313" key="2">
    <source>
        <dbReference type="Proteomes" id="UP000556843"/>
    </source>
</evidence>
<proteinExistence type="predicted"/>
<dbReference type="Proteomes" id="UP000556843">
    <property type="component" value="Unassembled WGS sequence"/>
</dbReference>
<dbReference type="EMBL" id="JAANNW010000030">
    <property type="protein sequence ID" value="NUV77643.1"/>
    <property type="molecule type" value="Genomic_DNA"/>
</dbReference>
<comment type="caution">
    <text evidence="1">The sequence shown here is derived from an EMBL/GenBank/DDBJ whole genome shotgun (WGS) entry which is preliminary data.</text>
</comment>
<accession>A0ACC7Y6Z5</accession>
<evidence type="ECO:0000313" key="1">
    <source>
        <dbReference type="EMBL" id="NUV77643.1"/>
    </source>
</evidence>
<organism evidence="1 2">
    <name type="scientific">Streptomyces fungicidicus</name>
    <dbReference type="NCBI Taxonomy" id="68203"/>
    <lineage>
        <taxon>Bacteria</taxon>
        <taxon>Bacillati</taxon>
        <taxon>Actinomycetota</taxon>
        <taxon>Actinomycetes</taxon>
        <taxon>Kitasatosporales</taxon>
        <taxon>Streptomycetaceae</taxon>
        <taxon>Streptomyces</taxon>
    </lineage>
</organism>
<keyword evidence="1" id="KW-0560">Oxidoreductase</keyword>
<keyword evidence="2" id="KW-1185">Reference proteome</keyword>